<keyword evidence="1" id="KW-1133">Transmembrane helix</keyword>
<feature type="transmembrane region" description="Helical" evidence="1">
    <location>
        <begin position="39"/>
        <end position="61"/>
    </location>
</feature>
<sequence length="64" mass="6927">MTARTGIALLIGLIGFALYLAGVVAFADRVRGLHWALEALYFAVAGVLWVLPARALIFWAAGRR</sequence>
<evidence type="ECO:0000256" key="1">
    <source>
        <dbReference type="SAM" id="Phobius"/>
    </source>
</evidence>
<evidence type="ECO:0008006" key="4">
    <source>
        <dbReference type="Google" id="ProtNLM"/>
    </source>
</evidence>
<dbReference type="AlphaFoldDB" id="A0A8J2ZBA7"/>
<name>A0A8J2ZBA7_9PROT</name>
<dbReference type="InterPro" id="IPR021265">
    <property type="entry name" value="DUF2842"/>
</dbReference>
<reference evidence="2 3" key="1">
    <citation type="journal article" date="2014" name="Int. J. Syst. Evol. Microbiol.">
        <title>Complete genome sequence of Corynebacterium casei LMG S-19264T (=DSM 44701T), isolated from a smear-ripened cheese.</title>
        <authorList>
            <consortium name="US DOE Joint Genome Institute (JGI-PGF)"/>
            <person name="Walter F."/>
            <person name="Albersmeier A."/>
            <person name="Kalinowski J."/>
            <person name="Ruckert C."/>
        </authorList>
    </citation>
    <scope>NUCLEOTIDE SEQUENCE [LARGE SCALE GENOMIC DNA]</scope>
    <source>
        <strain evidence="2 3">CGMCC 1.16330</strain>
    </source>
</reference>
<accession>A0A8J2ZBA7</accession>
<dbReference type="Proteomes" id="UP000597507">
    <property type="component" value="Unassembled WGS sequence"/>
</dbReference>
<dbReference type="RefSeq" id="WP_188899620.1">
    <property type="nucleotide sequence ID" value="NZ_BMKS01000004.1"/>
</dbReference>
<organism evidence="2 3">
    <name type="scientific">Caldovatus sediminis</name>
    <dbReference type="NCBI Taxonomy" id="2041189"/>
    <lineage>
        <taxon>Bacteria</taxon>
        <taxon>Pseudomonadati</taxon>
        <taxon>Pseudomonadota</taxon>
        <taxon>Alphaproteobacteria</taxon>
        <taxon>Acetobacterales</taxon>
        <taxon>Roseomonadaceae</taxon>
        <taxon>Caldovatus</taxon>
    </lineage>
</organism>
<dbReference type="Pfam" id="PF11003">
    <property type="entry name" value="DUF2842"/>
    <property type="match status" value="1"/>
</dbReference>
<gene>
    <name evidence="2" type="ORF">GCM10010964_17380</name>
</gene>
<comment type="caution">
    <text evidence="2">The sequence shown here is derived from an EMBL/GenBank/DDBJ whole genome shotgun (WGS) entry which is preliminary data.</text>
</comment>
<evidence type="ECO:0000313" key="2">
    <source>
        <dbReference type="EMBL" id="GGG29968.1"/>
    </source>
</evidence>
<keyword evidence="3" id="KW-1185">Reference proteome</keyword>
<keyword evidence="1" id="KW-0472">Membrane</keyword>
<dbReference type="EMBL" id="BMKS01000004">
    <property type="protein sequence ID" value="GGG29968.1"/>
    <property type="molecule type" value="Genomic_DNA"/>
</dbReference>
<feature type="transmembrane region" description="Helical" evidence="1">
    <location>
        <begin position="7"/>
        <end position="27"/>
    </location>
</feature>
<proteinExistence type="predicted"/>
<evidence type="ECO:0000313" key="3">
    <source>
        <dbReference type="Proteomes" id="UP000597507"/>
    </source>
</evidence>
<protein>
    <recommendedName>
        <fullName evidence="4">DUF2842 domain-containing protein</fullName>
    </recommendedName>
</protein>
<keyword evidence="1" id="KW-0812">Transmembrane</keyword>